<dbReference type="RefSeq" id="XP_027618996.1">
    <property type="nucleotide sequence ID" value="XM_027763195.1"/>
</dbReference>
<keyword evidence="3" id="KW-1185">Reference proteome</keyword>
<evidence type="ECO:0000259" key="1">
    <source>
        <dbReference type="Pfam" id="PF08240"/>
    </source>
</evidence>
<dbReference type="Pfam" id="PF08240">
    <property type="entry name" value="ADH_N"/>
    <property type="match status" value="1"/>
</dbReference>
<dbReference type="InterPro" id="IPR013154">
    <property type="entry name" value="ADH-like_N"/>
</dbReference>
<name>A0A401H108_9APHY</name>
<dbReference type="SUPFAM" id="SSF50129">
    <property type="entry name" value="GroES-like"/>
    <property type="match status" value="1"/>
</dbReference>
<dbReference type="OrthoDB" id="2796050at2759"/>
<dbReference type="GeneID" id="38785000"/>
<dbReference type="PANTHER" id="PTHR45348:SF2">
    <property type="entry name" value="ZINC-TYPE ALCOHOL DEHYDROGENASE-LIKE PROTEIN C2E1P3.01"/>
    <property type="match status" value="1"/>
</dbReference>
<reference evidence="2 3" key="1">
    <citation type="journal article" date="2018" name="Sci. Rep.">
        <title>Genome sequence of the cauliflower mushroom Sparassis crispa (Hanabiratake) and its association with beneficial usage.</title>
        <authorList>
            <person name="Kiyama R."/>
            <person name="Furutani Y."/>
            <person name="Kawaguchi K."/>
            <person name="Nakanishi T."/>
        </authorList>
    </citation>
    <scope>NUCLEOTIDE SEQUENCE [LARGE SCALE GENOMIC DNA]</scope>
</reference>
<evidence type="ECO:0000313" key="2">
    <source>
        <dbReference type="EMBL" id="GBE88083.1"/>
    </source>
</evidence>
<dbReference type="EMBL" id="BFAD01000012">
    <property type="protein sequence ID" value="GBE88083.1"/>
    <property type="molecule type" value="Genomic_DNA"/>
</dbReference>
<protein>
    <recommendedName>
        <fullName evidence="1">Alcohol dehydrogenase-like N-terminal domain-containing protein</fullName>
    </recommendedName>
</protein>
<comment type="caution">
    <text evidence="2">The sequence shown here is derived from an EMBL/GenBank/DDBJ whole genome shotgun (WGS) entry which is preliminary data.</text>
</comment>
<dbReference type="PANTHER" id="PTHR45348">
    <property type="entry name" value="HYPOTHETICAL OXIDOREDUCTASE (EUROFUNG)"/>
    <property type="match status" value="1"/>
</dbReference>
<feature type="domain" description="Alcohol dehydrogenase-like N-terminal" evidence="1">
    <location>
        <begin position="28"/>
        <end position="87"/>
    </location>
</feature>
<evidence type="ECO:0000313" key="3">
    <source>
        <dbReference type="Proteomes" id="UP000287166"/>
    </source>
</evidence>
<accession>A0A401H108</accession>
<dbReference type="InterPro" id="IPR047122">
    <property type="entry name" value="Trans-enoyl_RdTase-like"/>
</dbReference>
<dbReference type="AlphaFoldDB" id="A0A401H108"/>
<dbReference type="Gene3D" id="3.90.180.10">
    <property type="entry name" value="Medium-chain alcohol dehydrogenases, catalytic domain"/>
    <property type="match status" value="1"/>
</dbReference>
<proteinExistence type="predicted"/>
<dbReference type="GO" id="GO:0016651">
    <property type="term" value="F:oxidoreductase activity, acting on NAD(P)H"/>
    <property type="evidence" value="ECO:0007669"/>
    <property type="project" value="InterPro"/>
</dbReference>
<dbReference type="InterPro" id="IPR011032">
    <property type="entry name" value="GroES-like_sf"/>
</dbReference>
<dbReference type="Proteomes" id="UP000287166">
    <property type="component" value="Unassembled WGS sequence"/>
</dbReference>
<sequence>MSSQQKALLLQSKQGAFAIGTIDIPAPGAGELLVKIESTALNPVEWKIQAYGILVTEYPAVLGFDAAGLVTGIGEGVSGFAIGDRVFSRGLFNTNAYNTFQ</sequence>
<gene>
    <name evidence="2" type="ORF">SCP_1203120</name>
</gene>
<organism evidence="2 3">
    <name type="scientific">Sparassis crispa</name>
    <dbReference type="NCBI Taxonomy" id="139825"/>
    <lineage>
        <taxon>Eukaryota</taxon>
        <taxon>Fungi</taxon>
        <taxon>Dikarya</taxon>
        <taxon>Basidiomycota</taxon>
        <taxon>Agaricomycotina</taxon>
        <taxon>Agaricomycetes</taxon>
        <taxon>Polyporales</taxon>
        <taxon>Sparassidaceae</taxon>
        <taxon>Sparassis</taxon>
    </lineage>
</organism>
<dbReference type="STRING" id="139825.A0A401H108"/>
<dbReference type="InParanoid" id="A0A401H108"/>